<accession>A0AC34QCX3</accession>
<proteinExistence type="predicted"/>
<sequence length="668" mass="77422">MTVTYSLDVSNATLFGVHKLLFRWKGSLWKCIWKEMLIWTVFYFALSGVYRFALDEEQQSIFENVAEFCYTYSNYIPLTFMLGFYVSAVFSRWTKFFDNLGWIDTSALVVTTAIKTHDELGRNIRRNIIRYIVLGQALVFRSISSNVKRRFPTIDHLVTAGLMTVNESREYDNIVSRWRACSQMKYWVPFNWAFFLVRKARDLKYIESDHMMVEVIDRIAAFRSHIINLVLIDWVPLPLLYTQVVNLTVRSFFIVALMGRQYLVHDRETPYAKNIDLYIPIFSLLQFLFYVGWMKVAEVMLNPLGDDDDDFECNWIIDRNLQVGLQVADCYGRLPTIEKDMFWDDNLPEPLYTAESATRTPNPMVGSCNELNVPTVKRKISDYLLPRKWQSEQTVVKEDAEEIMMFQPRPKKLMTSAVIPNEHLRYMEKSEIPVFRYNKDRRRCSLDPSLLSKHAQNFSPPQIMVNNQEYNRRSLDNLYRSQNYADGVQMSPPTNMTNPFAKGKSPSEMEGTLPNRQSVPGVWMINEMLPPIMEEDDKRKSATQSSKSSNGQSWSNVPSTQGSPKVATVPPPETTDSNNGSFEKLKTLLKNASFASTVSSTEPVNESTGNQEKYQNLGYEKDWEEHQSAPGDYSRHRLSQDYNIDVNELRPRFRLSESSSNNEQSSSK</sequence>
<name>A0AC34QCX3_9BILA</name>
<protein>
    <submittedName>
        <fullName evidence="2">Bestrophin homolog</fullName>
    </submittedName>
</protein>
<reference evidence="2" key="1">
    <citation type="submission" date="2022-11" db="UniProtKB">
        <authorList>
            <consortium name="WormBaseParasite"/>
        </authorList>
    </citation>
    <scope>IDENTIFICATION</scope>
</reference>
<organism evidence="1 2">
    <name type="scientific">Panagrolaimus sp. JU765</name>
    <dbReference type="NCBI Taxonomy" id="591449"/>
    <lineage>
        <taxon>Eukaryota</taxon>
        <taxon>Metazoa</taxon>
        <taxon>Ecdysozoa</taxon>
        <taxon>Nematoda</taxon>
        <taxon>Chromadorea</taxon>
        <taxon>Rhabditida</taxon>
        <taxon>Tylenchina</taxon>
        <taxon>Panagrolaimomorpha</taxon>
        <taxon>Panagrolaimoidea</taxon>
        <taxon>Panagrolaimidae</taxon>
        <taxon>Panagrolaimus</taxon>
    </lineage>
</organism>
<dbReference type="WBParaSite" id="JU765_v2.g15102.t2">
    <property type="protein sequence ID" value="JU765_v2.g15102.t2"/>
    <property type="gene ID" value="JU765_v2.g15102"/>
</dbReference>
<evidence type="ECO:0000313" key="2">
    <source>
        <dbReference type="WBParaSite" id="JU765_v2.g15102.t2"/>
    </source>
</evidence>
<evidence type="ECO:0000313" key="1">
    <source>
        <dbReference type="Proteomes" id="UP000887576"/>
    </source>
</evidence>
<dbReference type="Proteomes" id="UP000887576">
    <property type="component" value="Unplaced"/>
</dbReference>